<feature type="transmembrane region" description="Helical" evidence="5">
    <location>
        <begin position="131"/>
        <end position="156"/>
    </location>
</feature>
<keyword evidence="4 5" id="KW-0472">Membrane</keyword>
<dbReference type="AlphaFoldDB" id="S7WB10"/>
<feature type="transmembrane region" description="Helical" evidence="5">
    <location>
        <begin position="271"/>
        <end position="292"/>
    </location>
</feature>
<keyword evidence="2 5" id="KW-0812">Transmembrane</keyword>
<sequence length="413" mass="47763">MLSIKFYLCCISYLLNSTIYSVSSFNLSILSKSAGFDVKHFYLLYGVYIFRFFGGVIWSVVGSNFAIFKEVMAICIVSYNITILNMVLLPNCVDGCIFMPLLLNQLVSVFFSSGLFPVFDQICIHYVKNEFGIIKLCGSLGIATSHILGIVMPMFLTEKYYTQHLGIIKYFTSTFFLPFLLLFIYSANIKTFNEKKATSENKKTFNGKFIIFYLSIICLGFVRCALTDSLTFYYEQVGFNFSSTHKIFFLRLIVESISFYIIPYVENNFSINFLYSLSFIFVSLKTFLYGFYNINSRNLIFSESCGAISSAILAFTSTRLVDEIFQSTYRYILIPLYYGTLNGISFSIFSVIMFNLWEKQNFIFEGNKFRALFLFSSFIGIIGVLLFFIFNYLNKETKDKEFLETKKYTIDFK</sequence>
<feature type="transmembrane region" description="Helical" evidence="5">
    <location>
        <begin position="6"/>
        <end position="30"/>
    </location>
</feature>
<evidence type="ECO:0000313" key="7">
    <source>
        <dbReference type="EMBL" id="EPR80150.1"/>
    </source>
</evidence>
<dbReference type="Proteomes" id="UP000014978">
    <property type="component" value="Unassembled WGS sequence"/>
</dbReference>
<reference evidence="8" key="1">
    <citation type="journal article" date="2013" name="PLoS Genet.">
        <title>The genome of Spraguea lophii and the basis of host-microsporidian interactions.</title>
        <authorList>
            <person name="Campbell S.E."/>
            <person name="Williams T.A."/>
            <person name="Yousuf A."/>
            <person name="Soanes D.M."/>
            <person name="Paszkiewicz K.H."/>
            <person name="Williams B.A.P."/>
        </authorList>
    </citation>
    <scope>NUCLEOTIDE SEQUENCE [LARGE SCALE GENOMIC DNA]</scope>
    <source>
        <strain evidence="8">42_110</strain>
    </source>
</reference>
<evidence type="ECO:0000256" key="5">
    <source>
        <dbReference type="SAM" id="Phobius"/>
    </source>
</evidence>
<dbReference type="InterPro" id="IPR024989">
    <property type="entry name" value="MFS_assoc_dom"/>
</dbReference>
<feature type="transmembrane region" description="Helical" evidence="5">
    <location>
        <begin position="336"/>
        <end position="357"/>
    </location>
</feature>
<feature type="transmembrane region" description="Helical" evidence="5">
    <location>
        <begin position="42"/>
        <end position="61"/>
    </location>
</feature>
<dbReference type="Pfam" id="PF12832">
    <property type="entry name" value="MFS_1_like"/>
    <property type="match status" value="1"/>
</dbReference>
<dbReference type="SUPFAM" id="SSF103473">
    <property type="entry name" value="MFS general substrate transporter"/>
    <property type="match status" value="1"/>
</dbReference>
<feature type="transmembrane region" description="Helical" evidence="5">
    <location>
        <begin position="299"/>
        <end position="316"/>
    </location>
</feature>
<comment type="caution">
    <text evidence="7">The sequence shown here is derived from an EMBL/GenBank/DDBJ whole genome shotgun (WGS) entry which is preliminary data.</text>
</comment>
<dbReference type="HOGENOM" id="CLU_612788_0_0_1"/>
<evidence type="ECO:0000256" key="1">
    <source>
        <dbReference type="ARBA" id="ARBA00004141"/>
    </source>
</evidence>
<name>S7WB10_SPRLO</name>
<feature type="transmembrane region" description="Helical" evidence="5">
    <location>
        <begin position="247"/>
        <end position="265"/>
    </location>
</feature>
<evidence type="ECO:0000256" key="3">
    <source>
        <dbReference type="ARBA" id="ARBA00022989"/>
    </source>
</evidence>
<evidence type="ECO:0000256" key="2">
    <source>
        <dbReference type="ARBA" id="ARBA00022692"/>
    </source>
</evidence>
<feature type="transmembrane region" description="Helical" evidence="5">
    <location>
        <begin position="369"/>
        <end position="393"/>
    </location>
</feature>
<feature type="transmembrane region" description="Helical" evidence="5">
    <location>
        <begin position="168"/>
        <end position="189"/>
    </location>
</feature>
<evidence type="ECO:0000256" key="4">
    <source>
        <dbReference type="ARBA" id="ARBA00023136"/>
    </source>
</evidence>
<protein>
    <recommendedName>
        <fullName evidence="6">Major facilitator superfamily associated domain-containing protein</fullName>
    </recommendedName>
</protein>
<feature type="domain" description="Major facilitator superfamily associated" evidence="6">
    <location>
        <begin position="27"/>
        <end position="353"/>
    </location>
</feature>
<organism evidence="7 8">
    <name type="scientific">Spraguea lophii (strain 42_110)</name>
    <name type="common">Microsporidian parasite</name>
    <dbReference type="NCBI Taxonomy" id="1358809"/>
    <lineage>
        <taxon>Eukaryota</taxon>
        <taxon>Fungi</taxon>
        <taxon>Fungi incertae sedis</taxon>
        <taxon>Microsporidia</taxon>
        <taxon>Spragueidae</taxon>
        <taxon>Spraguea</taxon>
    </lineage>
</organism>
<feature type="transmembrane region" description="Helical" evidence="5">
    <location>
        <begin position="67"/>
        <end position="89"/>
    </location>
</feature>
<dbReference type="EMBL" id="ATCN01000001">
    <property type="protein sequence ID" value="EPR80150.1"/>
    <property type="molecule type" value="Genomic_DNA"/>
</dbReference>
<feature type="transmembrane region" description="Helical" evidence="5">
    <location>
        <begin position="101"/>
        <end position="119"/>
    </location>
</feature>
<dbReference type="GO" id="GO:0016020">
    <property type="term" value="C:membrane"/>
    <property type="evidence" value="ECO:0007669"/>
    <property type="project" value="UniProtKB-SubCell"/>
</dbReference>
<comment type="subcellular location">
    <subcellularLocation>
        <location evidence="1">Membrane</location>
        <topology evidence="1">Multi-pass membrane protein</topology>
    </subcellularLocation>
</comment>
<keyword evidence="8" id="KW-1185">Reference proteome</keyword>
<dbReference type="InParanoid" id="S7WB10"/>
<feature type="transmembrane region" description="Helical" evidence="5">
    <location>
        <begin position="209"/>
        <end position="226"/>
    </location>
</feature>
<evidence type="ECO:0000259" key="6">
    <source>
        <dbReference type="Pfam" id="PF12832"/>
    </source>
</evidence>
<dbReference type="InterPro" id="IPR036259">
    <property type="entry name" value="MFS_trans_sf"/>
</dbReference>
<accession>S7WB10</accession>
<keyword evidence="3 5" id="KW-1133">Transmembrane helix</keyword>
<gene>
    <name evidence="7" type="ORF">SLOPH_2261</name>
</gene>
<evidence type="ECO:0000313" key="8">
    <source>
        <dbReference type="Proteomes" id="UP000014978"/>
    </source>
</evidence>
<proteinExistence type="predicted"/>
<dbReference type="VEuPathDB" id="MicrosporidiaDB:SLOPH_2261"/>